<keyword evidence="2" id="KW-0238">DNA-binding</keyword>
<evidence type="ECO:0000256" key="3">
    <source>
        <dbReference type="ARBA" id="ARBA00023163"/>
    </source>
</evidence>
<dbReference type="AlphaFoldDB" id="A0A3A1UAW8"/>
<gene>
    <name evidence="5" type="ORF">D1781_03340</name>
</gene>
<keyword evidence="1" id="KW-0805">Transcription regulation</keyword>
<dbReference type="Proteomes" id="UP000265742">
    <property type="component" value="Unassembled WGS sequence"/>
</dbReference>
<dbReference type="InterPro" id="IPR046335">
    <property type="entry name" value="LacI/GalR-like_sensor"/>
</dbReference>
<dbReference type="PANTHER" id="PTHR30146:SF153">
    <property type="entry name" value="LACTOSE OPERON REPRESSOR"/>
    <property type="match status" value="1"/>
</dbReference>
<dbReference type="RefSeq" id="WP_119480837.1">
    <property type="nucleotide sequence ID" value="NZ_QXTG01000001.1"/>
</dbReference>
<dbReference type="GO" id="GO:0000976">
    <property type="term" value="F:transcription cis-regulatory region binding"/>
    <property type="evidence" value="ECO:0007669"/>
    <property type="project" value="TreeGrafter"/>
</dbReference>
<keyword evidence="3" id="KW-0804">Transcription</keyword>
<dbReference type="GO" id="GO:0003700">
    <property type="term" value="F:DNA-binding transcription factor activity"/>
    <property type="evidence" value="ECO:0007669"/>
    <property type="project" value="TreeGrafter"/>
</dbReference>
<dbReference type="EMBL" id="QXTG01000001">
    <property type="protein sequence ID" value="RIX30476.1"/>
    <property type="molecule type" value="Genomic_DNA"/>
</dbReference>
<reference evidence="6" key="1">
    <citation type="submission" date="2018-09" db="EMBL/GenBank/DDBJ databases">
        <authorList>
            <person name="Kim I."/>
        </authorList>
    </citation>
    <scope>NUCLEOTIDE SEQUENCE [LARGE SCALE GENOMIC DNA]</scope>
    <source>
        <strain evidence="6">DD4a</strain>
    </source>
</reference>
<proteinExistence type="predicted"/>
<keyword evidence="6" id="KW-1185">Reference proteome</keyword>
<protein>
    <submittedName>
        <fullName evidence="5">LacI family transcriptional regulator</fullName>
    </submittedName>
</protein>
<dbReference type="Pfam" id="PF13377">
    <property type="entry name" value="Peripla_BP_3"/>
    <property type="match status" value="1"/>
</dbReference>
<dbReference type="CDD" id="cd06267">
    <property type="entry name" value="PBP1_LacI_sugar_binding-like"/>
    <property type="match status" value="1"/>
</dbReference>
<accession>A0A3A1UAW8</accession>
<dbReference type="OrthoDB" id="3510266at2"/>
<evidence type="ECO:0000259" key="4">
    <source>
        <dbReference type="Pfam" id="PF13377"/>
    </source>
</evidence>
<evidence type="ECO:0000313" key="6">
    <source>
        <dbReference type="Proteomes" id="UP000265742"/>
    </source>
</evidence>
<evidence type="ECO:0000256" key="1">
    <source>
        <dbReference type="ARBA" id="ARBA00023015"/>
    </source>
</evidence>
<dbReference type="SUPFAM" id="SSF53822">
    <property type="entry name" value="Periplasmic binding protein-like I"/>
    <property type="match status" value="1"/>
</dbReference>
<dbReference type="Gene3D" id="3.40.50.2300">
    <property type="match status" value="2"/>
</dbReference>
<feature type="domain" description="Transcriptional regulator LacI/GalR-like sensor" evidence="4">
    <location>
        <begin position="112"/>
        <end position="269"/>
    </location>
</feature>
<name>A0A3A1UAW8_9MICO</name>
<dbReference type="PANTHER" id="PTHR30146">
    <property type="entry name" value="LACI-RELATED TRANSCRIPTIONAL REPRESSOR"/>
    <property type="match status" value="1"/>
</dbReference>
<sequence length="301" mass="31687">MAIVSVPVPYAGKWYFESLLRGLRAGAAAHGHELEVWVEPPGPAARQHVAARLEAQLARPEYVGAVAVHFRLQGEQVERVTRPGKPVVLIGGRSDGLPTVRLDDAAIARDATQHLIDLGHRQIAHLAGLVTAPDDITIRADRVRGYSEAMSAAGLEMQAAVRASSFELADATAAAMSLLSGDDRPTAVFAVVDEVAYGVLEAARRLGLAVPRDVSVIGVDDHEAAAAAGLTTMRQDPAAVGRAAAARLLGETADDDQVVPAELVLRTSTAPPRNGSGGRDRPGLLGRLLRRVAVERSTART</sequence>
<dbReference type="InterPro" id="IPR028082">
    <property type="entry name" value="Peripla_BP_I"/>
</dbReference>
<organism evidence="5 6">
    <name type="scientific">Amnibacterium setariae</name>
    <dbReference type="NCBI Taxonomy" id="2306585"/>
    <lineage>
        <taxon>Bacteria</taxon>
        <taxon>Bacillati</taxon>
        <taxon>Actinomycetota</taxon>
        <taxon>Actinomycetes</taxon>
        <taxon>Micrococcales</taxon>
        <taxon>Microbacteriaceae</taxon>
        <taxon>Amnibacterium</taxon>
    </lineage>
</organism>
<evidence type="ECO:0000313" key="5">
    <source>
        <dbReference type="EMBL" id="RIX30476.1"/>
    </source>
</evidence>
<comment type="caution">
    <text evidence="5">The sequence shown here is derived from an EMBL/GenBank/DDBJ whole genome shotgun (WGS) entry which is preliminary data.</text>
</comment>
<evidence type="ECO:0000256" key="2">
    <source>
        <dbReference type="ARBA" id="ARBA00023125"/>
    </source>
</evidence>